<dbReference type="KEGG" id="hlm:DV707_13945"/>
<dbReference type="GO" id="GO:0005737">
    <property type="term" value="C:cytoplasm"/>
    <property type="evidence" value="ECO:0007669"/>
    <property type="project" value="UniProtKB-SubCell"/>
</dbReference>
<evidence type="ECO:0000259" key="8">
    <source>
        <dbReference type="Pfam" id="PF05189"/>
    </source>
</evidence>
<dbReference type="RefSeq" id="WP_103993158.1">
    <property type="nucleotide sequence ID" value="NZ_CP031311.1"/>
</dbReference>
<keyword evidence="4 5" id="KW-0547">Nucleotide-binding</keyword>
<dbReference type="InterPro" id="IPR013791">
    <property type="entry name" value="RNA3'-term_phos_cycl_insert"/>
</dbReference>
<dbReference type="SUPFAM" id="SSF55205">
    <property type="entry name" value="EPT/RTPC-like"/>
    <property type="match status" value="1"/>
</dbReference>
<evidence type="ECO:0000313" key="9">
    <source>
        <dbReference type="EMBL" id="QCC48670.1"/>
    </source>
</evidence>
<evidence type="ECO:0000256" key="4">
    <source>
        <dbReference type="ARBA" id="ARBA00022741"/>
    </source>
</evidence>
<dbReference type="AlphaFoldDB" id="A0A1H6CQX1"/>
<evidence type="ECO:0000256" key="5">
    <source>
        <dbReference type="HAMAP-Rule" id="MF_00200"/>
    </source>
</evidence>
<dbReference type="PANTHER" id="PTHR11096:SF0">
    <property type="entry name" value="RNA 3'-TERMINAL PHOSPHATE CYCLASE"/>
    <property type="match status" value="1"/>
</dbReference>
<comment type="subcellular location">
    <subcellularLocation>
        <location evidence="5">Cytoplasm</location>
    </subcellularLocation>
</comment>
<comment type="catalytic activity">
    <reaction evidence="5">
        <text>a 3'-end 3'-phospho-ribonucleotide-RNA + ATP = a 3'-end 2',3'-cyclophospho-ribonucleotide-RNA + AMP + diphosphate</text>
        <dbReference type="Rhea" id="RHEA:23976"/>
        <dbReference type="Rhea" id="RHEA-COMP:10463"/>
        <dbReference type="Rhea" id="RHEA-COMP:10464"/>
        <dbReference type="ChEBI" id="CHEBI:30616"/>
        <dbReference type="ChEBI" id="CHEBI:33019"/>
        <dbReference type="ChEBI" id="CHEBI:83062"/>
        <dbReference type="ChEBI" id="CHEBI:83064"/>
        <dbReference type="ChEBI" id="CHEBI:456215"/>
        <dbReference type="EC" id="6.5.1.4"/>
    </reaction>
</comment>
<feature type="binding site" evidence="5">
    <location>
        <position position="124"/>
    </location>
    <ligand>
        <name>ATP</name>
        <dbReference type="ChEBI" id="CHEBI:30616"/>
    </ligand>
</feature>
<dbReference type="InterPro" id="IPR036553">
    <property type="entry name" value="RPTC_insert"/>
</dbReference>
<sequence>MTDRTLELDGTDGGGQLVRTALTLSALDARPFRMENVRGDRPNPGLKRQHLACVDLLAALVDADVSGAEVGSETLEFDPGDTFDDALPEAFDDVPLDASDDTAPDLTDLAVDVGTAGSVTLVADTLLPLAVRLDAPVSARLVGGTDVKWSPPADYLRYVKLPMLGACGLDATVDVERRGFYPAGGGELAVEIRPSTLSPVELSRESVEPPRSTVHAVAAEALEDAEVADRIAETAVEELRDRGIDADASATTAYVEADSPGAVVTIVAGPAADEETASARSGDDTPPRPRPGFSAYGERGVPSEDVAADAVDSLERWHEADAPVDAHLGDQLVVWLALGGGTVRIPRVTDHVRTNVELVRAFGYDVSIERRTEGSEATLSAPTPSS</sequence>
<dbReference type="PROSITE" id="PS01287">
    <property type="entry name" value="RTC"/>
    <property type="match status" value="1"/>
</dbReference>
<dbReference type="InterPro" id="IPR037136">
    <property type="entry name" value="RNA3'_phos_cyclase_dom_sf"/>
</dbReference>
<keyword evidence="5" id="KW-0963">Cytoplasm</keyword>
<accession>A0A1H6CQX1</accession>
<feature type="region of interest" description="Disordered" evidence="6">
    <location>
        <begin position="272"/>
        <end position="300"/>
    </location>
</feature>
<reference evidence="9 12" key="2">
    <citation type="journal article" date="2019" name="Nat. Commun.">
        <title>A new type of DNA phosphorothioation-based antiviral system in archaea.</title>
        <authorList>
            <person name="Xiong L."/>
            <person name="Liu S."/>
            <person name="Chen S."/>
            <person name="Xiao Y."/>
            <person name="Zhu B."/>
            <person name="Gao Y."/>
            <person name="Zhang Y."/>
            <person name="Chen B."/>
            <person name="Luo J."/>
            <person name="Deng Z."/>
            <person name="Chen X."/>
            <person name="Wang L."/>
            <person name="Chen S."/>
        </authorList>
    </citation>
    <scope>NUCLEOTIDE SEQUENCE [LARGE SCALE GENOMIC DNA]</scope>
    <source>
        <strain evidence="9 12">CGMCC 1.10331</strain>
    </source>
</reference>
<evidence type="ECO:0000256" key="3">
    <source>
        <dbReference type="ARBA" id="ARBA00022598"/>
    </source>
</evidence>
<feature type="domain" description="RNA 3'-terminal phosphate cyclase insert" evidence="8">
    <location>
        <begin position="214"/>
        <end position="318"/>
    </location>
</feature>
<dbReference type="PIRSF" id="PIRSF005378">
    <property type="entry name" value="RNA3'_term_phos_cycl_euk"/>
    <property type="match status" value="1"/>
</dbReference>
<name>A0A1H6CQX1_9EURY</name>
<evidence type="ECO:0000256" key="1">
    <source>
        <dbReference type="ARBA" id="ARBA00009206"/>
    </source>
</evidence>
<evidence type="ECO:0000259" key="7">
    <source>
        <dbReference type="Pfam" id="PF01137"/>
    </source>
</evidence>
<protein>
    <recommendedName>
        <fullName evidence="2 5">RNA 3'-terminal phosphate cyclase</fullName>
        <shortName evidence="5">RNA cyclase</shortName>
        <shortName evidence="5">RNA-3'-phosphate cyclase</shortName>
        <ecNumber evidence="5">6.5.1.4</ecNumber>
    </recommendedName>
</protein>
<proteinExistence type="inferred from homology"/>
<dbReference type="GO" id="GO:0006396">
    <property type="term" value="P:RNA processing"/>
    <property type="evidence" value="ECO:0007669"/>
    <property type="project" value="InterPro"/>
</dbReference>
<dbReference type="SUPFAM" id="SSF52913">
    <property type="entry name" value="RNA 3'-terminal phosphate cyclase, RPTC, insert domain"/>
    <property type="match status" value="1"/>
</dbReference>
<dbReference type="EMBL" id="FNVN01000008">
    <property type="protein sequence ID" value="SEG74826.1"/>
    <property type="molecule type" value="Genomic_DNA"/>
</dbReference>
<feature type="active site" description="Tele-AMP-histidine intermediate" evidence="5">
    <location>
        <position position="351"/>
    </location>
</feature>
<dbReference type="InterPro" id="IPR020719">
    <property type="entry name" value="RNA3'_term_phos_cycl-like_CS"/>
</dbReference>
<dbReference type="Gene3D" id="3.65.10.20">
    <property type="entry name" value="RNA 3'-terminal phosphate cyclase domain"/>
    <property type="match status" value="1"/>
</dbReference>
<dbReference type="Pfam" id="PF05189">
    <property type="entry name" value="RTC_insert"/>
    <property type="match status" value="1"/>
</dbReference>
<evidence type="ECO:0000313" key="11">
    <source>
        <dbReference type="Proteomes" id="UP000236740"/>
    </source>
</evidence>
<gene>
    <name evidence="5" type="primary">rtcA</name>
    <name evidence="9" type="ORF">DV707_13945</name>
    <name evidence="10" type="ORF">SAMN04488133_3634</name>
</gene>
<dbReference type="Pfam" id="PF01137">
    <property type="entry name" value="RTC"/>
    <property type="match status" value="1"/>
</dbReference>
<dbReference type="NCBIfam" id="NF003246">
    <property type="entry name" value="PRK04204.1-2"/>
    <property type="match status" value="1"/>
</dbReference>
<keyword evidence="3 5" id="KW-0436">Ligase</keyword>
<organism evidence="10 11">
    <name type="scientific">Halobellus limi</name>
    <dbReference type="NCBI Taxonomy" id="699433"/>
    <lineage>
        <taxon>Archaea</taxon>
        <taxon>Methanobacteriati</taxon>
        <taxon>Methanobacteriota</taxon>
        <taxon>Stenosarchaea group</taxon>
        <taxon>Halobacteria</taxon>
        <taxon>Halobacteriales</taxon>
        <taxon>Haloferacaceae</taxon>
        <taxon>Halobellus</taxon>
    </lineage>
</organism>
<evidence type="ECO:0000313" key="12">
    <source>
        <dbReference type="Proteomes" id="UP000296733"/>
    </source>
</evidence>
<comment type="similarity">
    <text evidence="1 5">Belongs to the RNA 3'-terminal cyclase family. Type 1 subfamily.</text>
</comment>
<dbReference type="InterPro" id="IPR023797">
    <property type="entry name" value="RNA3'_phos_cyclase_dom"/>
</dbReference>
<dbReference type="EC" id="6.5.1.4" evidence="5"/>
<dbReference type="HAMAP" id="MF_00200">
    <property type="entry name" value="RTC"/>
    <property type="match status" value="1"/>
</dbReference>
<dbReference type="Proteomes" id="UP000236740">
    <property type="component" value="Unassembled WGS sequence"/>
</dbReference>
<evidence type="ECO:0000256" key="6">
    <source>
        <dbReference type="SAM" id="MobiDB-lite"/>
    </source>
</evidence>
<dbReference type="Gene3D" id="3.30.360.20">
    <property type="entry name" value="RNA 3'-terminal phosphate cyclase, insert domain"/>
    <property type="match status" value="1"/>
</dbReference>
<keyword evidence="5" id="KW-0067">ATP-binding</keyword>
<feature type="domain" description="RNA 3'-terminal phosphate cyclase" evidence="7">
    <location>
        <begin position="13"/>
        <end position="362"/>
    </location>
</feature>
<dbReference type="Proteomes" id="UP000296733">
    <property type="component" value="Chromosome"/>
</dbReference>
<dbReference type="GeneID" id="39859218"/>
<feature type="binding site" evidence="5">
    <location>
        <begin position="327"/>
        <end position="331"/>
    </location>
    <ligand>
        <name>ATP</name>
        <dbReference type="ChEBI" id="CHEBI:30616"/>
    </ligand>
</feature>
<reference evidence="10 11" key="1">
    <citation type="submission" date="2016-10" db="EMBL/GenBank/DDBJ databases">
        <authorList>
            <person name="de Groot N.N."/>
        </authorList>
    </citation>
    <scope>NUCLEOTIDE SEQUENCE [LARGE SCALE GENOMIC DNA]</scope>
    <source>
        <strain evidence="10 11">CGMCC 1.10331</strain>
    </source>
</reference>
<dbReference type="InterPro" id="IPR017770">
    <property type="entry name" value="RNA3'_term_phos_cyc_type_1"/>
</dbReference>
<dbReference type="GO" id="GO:0003963">
    <property type="term" value="F:RNA-3'-phosphate cyclase activity"/>
    <property type="evidence" value="ECO:0007669"/>
    <property type="project" value="UniProtKB-UniRule"/>
</dbReference>
<evidence type="ECO:0000256" key="2">
    <source>
        <dbReference type="ARBA" id="ARBA00021428"/>
    </source>
</evidence>
<dbReference type="InterPro" id="IPR000228">
    <property type="entry name" value="RNA3'_term_phos_cyc"/>
</dbReference>
<dbReference type="OrthoDB" id="7994at2157"/>
<keyword evidence="11" id="KW-1185">Reference proteome</keyword>
<dbReference type="EMBL" id="CP031311">
    <property type="protein sequence ID" value="QCC48670.1"/>
    <property type="molecule type" value="Genomic_DNA"/>
</dbReference>
<dbReference type="PANTHER" id="PTHR11096">
    <property type="entry name" value="RNA 3' TERMINAL PHOSPHATE CYCLASE"/>
    <property type="match status" value="1"/>
</dbReference>
<dbReference type="InterPro" id="IPR013792">
    <property type="entry name" value="RNA3'P_cycl/enolpyr_Trfase_a/b"/>
</dbReference>
<evidence type="ECO:0000313" key="10">
    <source>
        <dbReference type="EMBL" id="SEG74826.1"/>
    </source>
</evidence>
<comment type="function">
    <text evidence="5">Catalyzes the conversion of 3'-phosphate to a 2',3'-cyclic phosphodiester at the end of RNA. The mechanism of action of the enzyme occurs in 3 steps: (A) adenylation of the enzyme by ATP; (B) transfer of adenylate to an RNA-N3'P to produce RNA-N3'PP5'A; (C) and attack of the adjacent 2'-hydroxyl on the 3'-phosphorus in the diester linkage to produce the cyclic end product. The biological role of this enzyme is unknown but it is likely to function in some aspects of cellular RNA processing.</text>
</comment>
<dbReference type="GO" id="GO:0005524">
    <property type="term" value="F:ATP binding"/>
    <property type="evidence" value="ECO:0007669"/>
    <property type="project" value="UniProtKB-KW"/>
</dbReference>